<dbReference type="EnsemblPlants" id="MELO3C023406.2.1">
    <property type="protein sequence ID" value="MELO3C023406.2.1"/>
    <property type="gene ID" value="MELO3C023406.2"/>
</dbReference>
<evidence type="ECO:0000256" key="4">
    <source>
        <dbReference type="ARBA" id="ARBA00022512"/>
    </source>
</evidence>
<accession>A0A9I9DTL7</accession>
<feature type="chain" id="PRO_5039933131" description="endo-polygalacturonase" evidence="14">
    <location>
        <begin position="29"/>
        <end position="474"/>
    </location>
</feature>
<dbReference type="InterPro" id="IPR011050">
    <property type="entry name" value="Pectin_lyase_fold/virulence"/>
</dbReference>
<name>A0A9I9DTL7_CUCME</name>
<keyword evidence="7" id="KW-0677">Repeat</keyword>
<keyword evidence="6 14" id="KW-0732">Signal</keyword>
<feature type="signal peptide" evidence="14">
    <location>
        <begin position="1"/>
        <end position="28"/>
    </location>
</feature>
<dbReference type="Gramene" id="MELO3C023406.2.1">
    <property type="protein sequence ID" value="MELO3C023406.2.1"/>
    <property type="gene ID" value="MELO3C023406.2"/>
</dbReference>
<keyword evidence="10" id="KW-0961">Cell wall biogenesis/degradation</keyword>
<evidence type="ECO:0000256" key="12">
    <source>
        <dbReference type="PROSITE-ProRule" id="PRU10052"/>
    </source>
</evidence>
<dbReference type="InterPro" id="IPR012334">
    <property type="entry name" value="Pectin_lyas_fold"/>
</dbReference>
<proteinExistence type="inferred from homology"/>
<dbReference type="PANTHER" id="PTHR31375">
    <property type="match status" value="1"/>
</dbReference>
<evidence type="ECO:0000256" key="14">
    <source>
        <dbReference type="SAM" id="SignalP"/>
    </source>
</evidence>
<dbReference type="SUPFAM" id="SSF51126">
    <property type="entry name" value="Pectin lyase-like"/>
    <property type="match status" value="1"/>
</dbReference>
<dbReference type="EC" id="3.2.1.15" evidence="3"/>
<evidence type="ECO:0000256" key="8">
    <source>
        <dbReference type="ARBA" id="ARBA00022801"/>
    </source>
</evidence>
<keyword evidence="5" id="KW-0964">Secreted</keyword>
<protein>
    <recommendedName>
        <fullName evidence="3">endo-polygalacturonase</fullName>
        <ecNumber evidence="3">3.2.1.15</ecNumber>
    </recommendedName>
</protein>
<organism evidence="15">
    <name type="scientific">Cucumis melo</name>
    <name type="common">Muskmelon</name>
    <dbReference type="NCBI Taxonomy" id="3656"/>
    <lineage>
        <taxon>Eukaryota</taxon>
        <taxon>Viridiplantae</taxon>
        <taxon>Streptophyta</taxon>
        <taxon>Embryophyta</taxon>
        <taxon>Tracheophyta</taxon>
        <taxon>Spermatophyta</taxon>
        <taxon>Magnoliopsida</taxon>
        <taxon>eudicotyledons</taxon>
        <taxon>Gunneridae</taxon>
        <taxon>Pentapetalae</taxon>
        <taxon>rosids</taxon>
        <taxon>fabids</taxon>
        <taxon>Cucurbitales</taxon>
        <taxon>Cucurbitaceae</taxon>
        <taxon>Benincaseae</taxon>
        <taxon>Cucumis</taxon>
    </lineage>
</organism>
<evidence type="ECO:0000256" key="10">
    <source>
        <dbReference type="ARBA" id="ARBA00023316"/>
    </source>
</evidence>
<evidence type="ECO:0000256" key="5">
    <source>
        <dbReference type="ARBA" id="ARBA00022525"/>
    </source>
</evidence>
<dbReference type="GO" id="GO:0005975">
    <property type="term" value="P:carbohydrate metabolic process"/>
    <property type="evidence" value="ECO:0007669"/>
    <property type="project" value="InterPro"/>
</dbReference>
<evidence type="ECO:0000256" key="2">
    <source>
        <dbReference type="ARBA" id="ARBA00008834"/>
    </source>
</evidence>
<sequence>MKGQRLWPSSLPIFLFTVLTSLTFECSAEFDSLLQLPLSRLNTTRPRSKGIFYLGDFGAKGDGISNDTQALMEAWKVACSFPTRARIVFPASNTFLVHPLELHGPCRSRVTLRIHGIINAPKDPNAWAGLNPRKWLYFCGVNHLTLEGGGEINGMGYEWWMSSCKINSTNPCRHAPTVSGSCAKCAIFILLAITFHKCKNVKIHHLLVIDSQQMHVAFTNCLRVVASNLKVIAPAFSPNTDGIHISASRGVMVKNSIISTEHETILENKEDFEFTLLPGDDCVSIVGNSSRILIKDIACGPGHGISIGSLGKQNTSAQVRNVRVDGAVLSNTKNGARIKTWQGGSGSATDITFKNMLMKNVSNPIIIDQYYCDSNLPCANQTSAVKVENTSFIHIKGTTATNEAIKFACSDTLPCVGLYLEDILLLSKDAEISTSSCWQAYGLSSGPVYPPSCFLGNENFIQQKVQPDPTSHSF</sequence>
<evidence type="ECO:0000256" key="6">
    <source>
        <dbReference type="ARBA" id="ARBA00022729"/>
    </source>
</evidence>
<dbReference type="InterPro" id="IPR000743">
    <property type="entry name" value="Glyco_hydro_28"/>
</dbReference>
<evidence type="ECO:0000256" key="3">
    <source>
        <dbReference type="ARBA" id="ARBA00012736"/>
    </source>
</evidence>
<dbReference type="GO" id="GO:0004650">
    <property type="term" value="F:polygalacturonase activity"/>
    <property type="evidence" value="ECO:0007669"/>
    <property type="project" value="UniProtKB-EC"/>
</dbReference>
<comment type="subcellular location">
    <subcellularLocation>
        <location evidence="1">Secreted</location>
        <location evidence="1">Cell wall</location>
    </subcellularLocation>
</comment>
<evidence type="ECO:0000256" key="13">
    <source>
        <dbReference type="RuleBase" id="RU361169"/>
    </source>
</evidence>
<dbReference type="FunFam" id="2.160.20.10:FF:000032">
    <property type="entry name" value="Pectin lyase-like superfamily protein"/>
    <property type="match status" value="1"/>
</dbReference>
<evidence type="ECO:0000256" key="7">
    <source>
        <dbReference type="ARBA" id="ARBA00022737"/>
    </source>
</evidence>
<evidence type="ECO:0000256" key="9">
    <source>
        <dbReference type="ARBA" id="ARBA00023295"/>
    </source>
</evidence>
<dbReference type="PROSITE" id="PS00502">
    <property type="entry name" value="POLYGALACTURONASE"/>
    <property type="match status" value="1"/>
</dbReference>
<dbReference type="Pfam" id="PF00295">
    <property type="entry name" value="Glyco_hydro_28"/>
    <property type="match status" value="2"/>
</dbReference>
<dbReference type="GO" id="GO:0071555">
    <property type="term" value="P:cell wall organization"/>
    <property type="evidence" value="ECO:0007669"/>
    <property type="project" value="UniProtKB-KW"/>
</dbReference>
<reference evidence="15" key="1">
    <citation type="submission" date="2023-03" db="UniProtKB">
        <authorList>
            <consortium name="EnsemblPlants"/>
        </authorList>
    </citation>
    <scope>IDENTIFICATION</scope>
</reference>
<comment type="catalytic activity">
    <reaction evidence="11">
        <text>(1,4-alpha-D-galacturonosyl)n+m + H2O = (1,4-alpha-D-galacturonosyl)n + (1,4-alpha-D-galacturonosyl)m.</text>
        <dbReference type="EC" id="3.2.1.15"/>
    </reaction>
</comment>
<dbReference type="AlphaFoldDB" id="A0A9I9DTL7"/>
<comment type="similarity">
    <text evidence="2 13">Belongs to the glycosyl hydrolase 28 family.</text>
</comment>
<keyword evidence="9 13" id="KW-0326">Glycosidase</keyword>
<keyword evidence="4" id="KW-0134">Cell wall</keyword>
<keyword evidence="8 13" id="KW-0378">Hydrolase</keyword>
<evidence type="ECO:0000313" key="15">
    <source>
        <dbReference type="EnsemblPlants" id="MELO3C023406.2.1"/>
    </source>
</evidence>
<dbReference type="Gene3D" id="2.160.20.10">
    <property type="entry name" value="Single-stranded right-handed beta-helix, Pectin lyase-like"/>
    <property type="match status" value="1"/>
</dbReference>
<evidence type="ECO:0000256" key="11">
    <source>
        <dbReference type="ARBA" id="ARBA00034074"/>
    </source>
</evidence>
<feature type="active site" evidence="12">
    <location>
        <position position="303"/>
    </location>
</feature>
<evidence type="ECO:0000256" key="1">
    <source>
        <dbReference type="ARBA" id="ARBA00004191"/>
    </source>
</evidence>